<dbReference type="Proteomes" id="UP000008983">
    <property type="component" value="Unassembled WGS sequence"/>
</dbReference>
<dbReference type="Pfam" id="PF22458">
    <property type="entry name" value="RsmF-B_ferredox"/>
    <property type="match status" value="1"/>
</dbReference>
<dbReference type="Pfam" id="PF01189">
    <property type="entry name" value="Methyltr_RsmB-F"/>
    <property type="match status" value="1"/>
</dbReference>
<dbReference type="InterPro" id="IPR001678">
    <property type="entry name" value="MeTrfase_RsmB-F_NOP2_dom"/>
</dbReference>
<dbReference type="InParanoid" id="G0R089"/>
<dbReference type="GO" id="GO:0003723">
    <property type="term" value="F:RNA binding"/>
    <property type="evidence" value="ECO:0007669"/>
    <property type="project" value="UniProtKB-UniRule"/>
</dbReference>
<dbReference type="OrthoDB" id="427002at2759"/>
<dbReference type="InterPro" id="IPR049560">
    <property type="entry name" value="MeTrfase_RsmB-F_NOP2_cat"/>
</dbReference>
<feature type="binding site" evidence="9">
    <location>
        <position position="325"/>
    </location>
    <ligand>
        <name>S-adenosyl-L-methionine</name>
        <dbReference type="ChEBI" id="CHEBI:59789"/>
    </ligand>
</feature>
<dbReference type="STRING" id="857967.G0R089"/>
<feature type="compositionally biased region" description="Acidic residues" evidence="10">
    <location>
        <begin position="24"/>
        <end position="40"/>
    </location>
</feature>
<dbReference type="AlphaFoldDB" id="G0R089"/>
<dbReference type="PROSITE" id="PS51686">
    <property type="entry name" value="SAM_MT_RSMB_NOP"/>
    <property type="match status" value="1"/>
</dbReference>
<dbReference type="RefSeq" id="XP_004030357.1">
    <property type="nucleotide sequence ID" value="XM_004030309.1"/>
</dbReference>
<keyword evidence="4 9" id="KW-0489">Methyltransferase</keyword>
<evidence type="ECO:0000256" key="9">
    <source>
        <dbReference type="PROSITE-ProRule" id="PRU01023"/>
    </source>
</evidence>
<keyword evidence="8" id="KW-0539">Nucleus</keyword>
<comment type="similarity">
    <text evidence="2 9">Belongs to the class I-like SAM-binding methyltransferase superfamily. RsmB/NOP family.</text>
</comment>
<organism evidence="12 13">
    <name type="scientific">Ichthyophthirius multifiliis</name>
    <name type="common">White spot disease agent</name>
    <name type="synonym">Ich</name>
    <dbReference type="NCBI Taxonomy" id="5932"/>
    <lineage>
        <taxon>Eukaryota</taxon>
        <taxon>Sar</taxon>
        <taxon>Alveolata</taxon>
        <taxon>Ciliophora</taxon>
        <taxon>Intramacronucleata</taxon>
        <taxon>Oligohymenophorea</taxon>
        <taxon>Hymenostomatida</taxon>
        <taxon>Ophryoglenina</taxon>
        <taxon>Ichthyophthirius</taxon>
    </lineage>
</organism>
<evidence type="ECO:0000259" key="11">
    <source>
        <dbReference type="PROSITE" id="PS51686"/>
    </source>
</evidence>
<dbReference type="OMA" id="PIGSWTK"/>
<dbReference type="InterPro" id="IPR023273">
    <property type="entry name" value="RCMT_NOP2"/>
</dbReference>
<evidence type="ECO:0000256" key="2">
    <source>
        <dbReference type="ARBA" id="ARBA00007494"/>
    </source>
</evidence>
<dbReference type="Gene3D" id="3.40.50.150">
    <property type="entry name" value="Vaccinia Virus protein VP39"/>
    <property type="match status" value="1"/>
</dbReference>
<dbReference type="GO" id="GO:0070475">
    <property type="term" value="P:rRNA base methylation"/>
    <property type="evidence" value="ECO:0007669"/>
    <property type="project" value="TreeGrafter"/>
</dbReference>
<evidence type="ECO:0000256" key="10">
    <source>
        <dbReference type="SAM" id="MobiDB-lite"/>
    </source>
</evidence>
<dbReference type="InterPro" id="IPR018314">
    <property type="entry name" value="RsmB/NOL1/NOP2-like_CS"/>
</dbReference>
<dbReference type="PANTHER" id="PTHR22807:SF30">
    <property type="entry name" value="28S RRNA (CYTOSINE(4447)-C(5))-METHYLTRANSFERASE-RELATED"/>
    <property type="match status" value="1"/>
</dbReference>
<keyword evidence="3" id="KW-0690">Ribosome biogenesis</keyword>
<dbReference type="GeneID" id="14905212"/>
<keyword evidence="13" id="KW-1185">Reference proteome</keyword>
<dbReference type="Gene3D" id="3.30.70.1170">
    <property type="entry name" value="Sun protein, domain 3"/>
    <property type="match status" value="1"/>
</dbReference>
<feature type="compositionally biased region" description="Acidic residues" evidence="10">
    <location>
        <begin position="48"/>
        <end position="99"/>
    </location>
</feature>
<feature type="binding site" evidence="9">
    <location>
        <begin position="274"/>
        <end position="280"/>
    </location>
    <ligand>
        <name>S-adenosyl-L-methionine</name>
        <dbReference type="ChEBI" id="CHEBI:59789"/>
    </ligand>
</feature>
<evidence type="ECO:0000256" key="4">
    <source>
        <dbReference type="ARBA" id="ARBA00022603"/>
    </source>
</evidence>
<dbReference type="FunCoup" id="G0R089">
    <property type="interactions" value="96"/>
</dbReference>
<dbReference type="PRINTS" id="PR02012">
    <property type="entry name" value="RCMTNOP2"/>
</dbReference>
<dbReference type="InterPro" id="IPR054728">
    <property type="entry name" value="RsmB-like_ferredoxin"/>
</dbReference>
<reference evidence="12 13" key="1">
    <citation type="submission" date="2011-07" db="EMBL/GenBank/DDBJ databases">
        <authorList>
            <person name="Coyne R."/>
            <person name="Brami D."/>
            <person name="Johnson J."/>
            <person name="Hostetler J."/>
            <person name="Hannick L."/>
            <person name="Clark T."/>
            <person name="Cassidy-Hanley D."/>
            <person name="Inman J."/>
        </authorList>
    </citation>
    <scope>NUCLEOTIDE SEQUENCE [LARGE SCALE GENOMIC DNA]</scope>
    <source>
        <strain evidence="12 13">G5</strain>
    </source>
</reference>
<evidence type="ECO:0000256" key="5">
    <source>
        <dbReference type="ARBA" id="ARBA00022679"/>
    </source>
</evidence>
<keyword evidence="7 9" id="KW-0694">RNA-binding</keyword>
<keyword evidence="12" id="KW-0436">Ligase</keyword>
<comment type="subcellular location">
    <subcellularLocation>
        <location evidence="1">Nucleus</location>
        <location evidence="1">Nucleolus</location>
    </subcellularLocation>
</comment>
<dbReference type="EMBL" id="GL984182">
    <property type="protein sequence ID" value="EGR29121.1"/>
    <property type="molecule type" value="Genomic_DNA"/>
</dbReference>
<dbReference type="GO" id="GO:0000470">
    <property type="term" value="P:maturation of LSU-rRNA"/>
    <property type="evidence" value="ECO:0007669"/>
    <property type="project" value="TreeGrafter"/>
</dbReference>
<keyword evidence="6 9" id="KW-0949">S-adenosyl-L-methionine</keyword>
<gene>
    <name evidence="12" type="ORF">IMG5_162610</name>
</gene>
<accession>G0R089</accession>
<feature type="binding site" evidence="9">
    <location>
        <position position="298"/>
    </location>
    <ligand>
        <name>S-adenosyl-L-methionine</name>
        <dbReference type="ChEBI" id="CHEBI:59789"/>
    </ligand>
</feature>
<name>G0R089_ICHMU</name>
<evidence type="ECO:0000256" key="8">
    <source>
        <dbReference type="ARBA" id="ARBA00023242"/>
    </source>
</evidence>
<keyword evidence="5 9" id="KW-0808">Transferase</keyword>
<evidence type="ECO:0000256" key="7">
    <source>
        <dbReference type="ARBA" id="ARBA00022884"/>
    </source>
</evidence>
<dbReference type="SUPFAM" id="SSF53335">
    <property type="entry name" value="S-adenosyl-L-methionine-dependent methyltransferases"/>
    <property type="match status" value="1"/>
</dbReference>
<dbReference type="PROSITE" id="PS01153">
    <property type="entry name" value="NOL1_NOP2_SUN"/>
    <property type="match status" value="1"/>
</dbReference>
<dbReference type="PANTHER" id="PTHR22807">
    <property type="entry name" value="NOP2 YEAST -RELATED NOL1/NOP2/FMU SUN DOMAIN-CONTAINING"/>
    <property type="match status" value="1"/>
</dbReference>
<evidence type="ECO:0000256" key="3">
    <source>
        <dbReference type="ARBA" id="ARBA00022517"/>
    </source>
</evidence>
<feature type="binding site" evidence="9">
    <location>
        <position position="342"/>
    </location>
    <ligand>
        <name>S-adenosyl-L-methionine</name>
        <dbReference type="ChEBI" id="CHEBI:59789"/>
    </ligand>
</feature>
<protein>
    <submittedName>
        <fullName evidence="12">Nucleolar protein 1, putative</fullName>
        <ecNumber evidence="12">6.6.1.2</ecNumber>
    </submittedName>
</protein>
<evidence type="ECO:0000313" key="13">
    <source>
        <dbReference type="Proteomes" id="UP000008983"/>
    </source>
</evidence>
<feature type="region of interest" description="Disordered" evidence="10">
    <location>
        <begin position="1"/>
        <end position="103"/>
    </location>
</feature>
<feature type="active site" description="Nucleophile" evidence="9">
    <location>
        <position position="395"/>
    </location>
</feature>
<dbReference type="EC" id="6.6.1.2" evidence="12"/>
<sequence>MAKNKNNNAQIKSQKKIIKKQETESEIEEEEIQQYSEEDQQYSYEQQNSDEEQEQNDHEEQDEENDDDNKEEEEDQEEGEAEENSQGEEGEIEMEEEESQQYNKETLQINQKDGQPDLAILNMKINDILHILSNFNENNKEKRSRQSILDELQTYLMQYYNYNRDLINLFMSMFNPNELVQFLESNETQRPVTIRTNTLKTRRKELAQILAQRGVNLDSLAEWTKVGLKIYDSKVPIGATPEYLAGYYMLQSASSFIPVIALAPQQNEKILDMSAAPGGKTTYVAQLMKNTGILFANDIKSERNKALIYNVQRMGITNCVVTNYDGRKLPKCINNFDRVLLDAPCTGLGIISRDQSIKATKQLIDVYKHSHLQRELILSAIDCCKKGGYIVYSTCSVSVQENESVIDYALKNRFVKLVDTGVDVGEEGYIKYQDKRFDPSIKKCRRILPHIHNMDGFFVAKFEKNWIMEQELKKKKMLI</sequence>
<feature type="domain" description="SAM-dependent MTase RsmB/NOP-type" evidence="11">
    <location>
        <begin position="182"/>
        <end position="465"/>
    </location>
</feature>
<dbReference type="InterPro" id="IPR029063">
    <property type="entry name" value="SAM-dependent_MTases_sf"/>
</dbReference>
<dbReference type="PRINTS" id="PR02008">
    <property type="entry name" value="RCMTFAMILY"/>
</dbReference>
<dbReference type="eggNOG" id="KOG1122">
    <property type="taxonomic scope" value="Eukaryota"/>
</dbReference>
<dbReference type="GO" id="GO:0009383">
    <property type="term" value="F:rRNA (cytosine-C5-)-methyltransferase activity"/>
    <property type="evidence" value="ECO:0007669"/>
    <property type="project" value="TreeGrafter"/>
</dbReference>
<evidence type="ECO:0000256" key="6">
    <source>
        <dbReference type="ARBA" id="ARBA00022691"/>
    </source>
</evidence>
<evidence type="ECO:0000313" key="12">
    <source>
        <dbReference type="EMBL" id="EGR29121.1"/>
    </source>
</evidence>
<dbReference type="GO" id="GO:0051116">
    <property type="term" value="F:cobaltochelatase activity"/>
    <property type="evidence" value="ECO:0007669"/>
    <property type="project" value="UniProtKB-EC"/>
</dbReference>
<dbReference type="NCBIfam" id="TIGR00446">
    <property type="entry name" value="nop2p"/>
    <property type="match status" value="1"/>
</dbReference>
<dbReference type="GO" id="GO:0005730">
    <property type="term" value="C:nucleolus"/>
    <property type="evidence" value="ECO:0007669"/>
    <property type="project" value="UniProtKB-SubCell"/>
</dbReference>
<dbReference type="InterPro" id="IPR023267">
    <property type="entry name" value="RCMT"/>
</dbReference>
<dbReference type="FunFam" id="3.30.70.1170:FF:000001">
    <property type="entry name" value="Ribosomal RNA methyltransferase Nop2"/>
    <property type="match status" value="1"/>
</dbReference>
<proteinExistence type="inferred from homology"/>
<evidence type="ECO:0000256" key="1">
    <source>
        <dbReference type="ARBA" id="ARBA00004604"/>
    </source>
</evidence>
<dbReference type="InterPro" id="IPR011023">
    <property type="entry name" value="Nop2p"/>
</dbReference>